<reference evidence="1" key="1">
    <citation type="submission" date="2020-07" db="EMBL/GenBank/DDBJ databases">
        <title>Huge and variable diversity of episymbiotic CPR bacteria and DPANN archaea in groundwater ecosystems.</title>
        <authorList>
            <person name="He C.Y."/>
            <person name="Keren R."/>
            <person name="Whittaker M."/>
            <person name="Farag I.F."/>
            <person name="Doudna J."/>
            <person name="Cate J.H.D."/>
            <person name="Banfield J.F."/>
        </authorList>
    </citation>
    <scope>NUCLEOTIDE SEQUENCE</scope>
    <source>
        <strain evidence="1">NC_groundwater_717_Ag_S-0.2um_59_8</strain>
    </source>
</reference>
<organism evidence="1 2">
    <name type="scientific">Tectimicrobiota bacterium</name>
    <dbReference type="NCBI Taxonomy" id="2528274"/>
    <lineage>
        <taxon>Bacteria</taxon>
        <taxon>Pseudomonadati</taxon>
        <taxon>Nitrospinota/Tectimicrobiota group</taxon>
        <taxon>Candidatus Tectimicrobiota</taxon>
    </lineage>
</organism>
<evidence type="ECO:0008006" key="3">
    <source>
        <dbReference type="Google" id="ProtNLM"/>
    </source>
</evidence>
<comment type="caution">
    <text evidence="1">The sequence shown here is derived from an EMBL/GenBank/DDBJ whole genome shotgun (WGS) entry which is preliminary data.</text>
</comment>
<evidence type="ECO:0000313" key="1">
    <source>
        <dbReference type="EMBL" id="MBI3015291.1"/>
    </source>
</evidence>
<evidence type="ECO:0000313" key="2">
    <source>
        <dbReference type="Proteomes" id="UP000741360"/>
    </source>
</evidence>
<proteinExistence type="predicted"/>
<name>A0A932GQ47_UNCTE</name>
<sequence length="195" mass="22521">MPLLFTPQMEKRVTPRLRHMLEVALRRFPELQGKAITVGYTRANLGTAIIPLGPGSDVKMGIRLNPRNLTYNTIGHELTHLVQGLSQHSRKAHRKSKRATMGKIPGGETQCDIWTLARSDLFCDDAPLYLRLPRHVRKNWPHYAGSVRTLCIAAIEKRQTYRLYIRWLESQIKQLPRRSLFTSADDRQLRLPFDD</sequence>
<dbReference type="EMBL" id="JACPSX010000181">
    <property type="protein sequence ID" value="MBI3015291.1"/>
    <property type="molecule type" value="Genomic_DNA"/>
</dbReference>
<accession>A0A932GQ47</accession>
<dbReference type="Proteomes" id="UP000741360">
    <property type="component" value="Unassembled WGS sequence"/>
</dbReference>
<protein>
    <recommendedName>
        <fullName evidence="3">SprT-like domain-containing protein</fullName>
    </recommendedName>
</protein>
<gene>
    <name evidence="1" type="ORF">HYY65_09585</name>
</gene>
<dbReference type="AlphaFoldDB" id="A0A932GQ47"/>